<dbReference type="AlphaFoldDB" id="A0A2P2LRV7"/>
<reference evidence="1" key="1">
    <citation type="submission" date="2018-02" db="EMBL/GenBank/DDBJ databases">
        <title>Rhizophora mucronata_Transcriptome.</title>
        <authorList>
            <person name="Meera S.P."/>
            <person name="Sreeshan A."/>
            <person name="Augustine A."/>
        </authorList>
    </citation>
    <scope>NUCLEOTIDE SEQUENCE</scope>
    <source>
        <tissue evidence="1">Leaf</tissue>
    </source>
</reference>
<protein>
    <submittedName>
        <fullName evidence="1">V-type proton ATPase subunit a1-like</fullName>
    </submittedName>
</protein>
<accession>A0A2P2LRV7</accession>
<evidence type="ECO:0000313" key="1">
    <source>
        <dbReference type="EMBL" id="MBX20715.1"/>
    </source>
</evidence>
<organism evidence="1">
    <name type="scientific">Rhizophora mucronata</name>
    <name type="common">Asiatic mangrove</name>
    <dbReference type="NCBI Taxonomy" id="61149"/>
    <lineage>
        <taxon>Eukaryota</taxon>
        <taxon>Viridiplantae</taxon>
        <taxon>Streptophyta</taxon>
        <taxon>Embryophyta</taxon>
        <taxon>Tracheophyta</taxon>
        <taxon>Spermatophyta</taxon>
        <taxon>Magnoliopsida</taxon>
        <taxon>eudicotyledons</taxon>
        <taxon>Gunneridae</taxon>
        <taxon>Pentapetalae</taxon>
        <taxon>rosids</taxon>
        <taxon>fabids</taxon>
        <taxon>Malpighiales</taxon>
        <taxon>Rhizophoraceae</taxon>
        <taxon>Rhizophora</taxon>
    </lineage>
</organism>
<dbReference type="EMBL" id="GGEC01040231">
    <property type="protein sequence ID" value="MBX20715.1"/>
    <property type="molecule type" value="Transcribed_RNA"/>
</dbReference>
<sequence>MLHVAVPPESVQPITNIFLKSQSKKKYSTRKILIPVR</sequence>
<name>A0A2P2LRV7_RHIMU</name>
<proteinExistence type="predicted"/>